<gene>
    <name evidence="1" type="ORF">J3U87_25400</name>
</gene>
<proteinExistence type="predicted"/>
<keyword evidence="2" id="KW-1185">Reference proteome</keyword>
<name>A0A8A4TIB5_SULCO</name>
<dbReference type="KEGG" id="scor:J3U87_25400"/>
<accession>A0A8A4TIB5</accession>
<sequence>MSSQGIVSGLKLSSLHGTWNDGNQFGTKIKLFNNSSNYTVDNYSLPLYMGDTKYNNSSQSGFTWTWSNIAILPYQESLSIGFEVFGTSILGHLISLYYGLDQTRIIYGCQSRYPDFSAYDTPFQAEPEKLEDTWENYTNAPYARFDTNSWSGSKPPKNVYLPYFQSDHFTLTMSRITAIHTKELTYRILPDGQLVVEPTYGSADEKTTSDHAISTDISIPIHKIKPVGLNPNRGGSGDPYGTLDFTFETEDSQSISFGIFQIAESQTSNYDVIVDDSNPFG</sequence>
<dbReference type="EMBL" id="CP071793">
    <property type="protein sequence ID" value="QTD48934.1"/>
    <property type="molecule type" value="Genomic_DNA"/>
</dbReference>
<reference evidence="1" key="1">
    <citation type="submission" date="2021-03" db="EMBL/GenBank/DDBJ databases">
        <title>Acanthopleuribacteraceae sp. M133.</title>
        <authorList>
            <person name="Wang G."/>
        </authorList>
    </citation>
    <scope>NUCLEOTIDE SEQUENCE</scope>
    <source>
        <strain evidence="1">M133</strain>
    </source>
</reference>
<dbReference type="AlphaFoldDB" id="A0A8A4TIB5"/>
<evidence type="ECO:0000313" key="2">
    <source>
        <dbReference type="Proteomes" id="UP000663929"/>
    </source>
</evidence>
<evidence type="ECO:0000313" key="1">
    <source>
        <dbReference type="EMBL" id="QTD48934.1"/>
    </source>
</evidence>
<dbReference type="Proteomes" id="UP000663929">
    <property type="component" value="Chromosome"/>
</dbReference>
<organism evidence="1 2">
    <name type="scientific">Sulfidibacter corallicola</name>
    <dbReference type="NCBI Taxonomy" id="2818388"/>
    <lineage>
        <taxon>Bacteria</taxon>
        <taxon>Pseudomonadati</taxon>
        <taxon>Acidobacteriota</taxon>
        <taxon>Holophagae</taxon>
        <taxon>Acanthopleuribacterales</taxon>
        <taxon>Acanthopleuribacteraceae</taxon>
        <taxon>Sulfidibacter</taxon>
    </lineage>
</organism>
<dbReference type="RefSeq" id="WP_237378583.1">
    <property type="nucleotide sequence ID" value="NZ_CP071793.1"/>
</dbReference>
<protein>
    <submittedName>
        <fullName evidence="1">Uncharacterized protein</fullName>
    </submittedName>
</protein>